<name>A0ABY7FI68_MYAAR</name>
<dbReference type="InterPro" id="IPR036860">
    <property type="entry name" value="SH2_dom_sf"/>
</dbReference>
<evidence type="ECO:0000256" key="1">
    <source>
        <dbReference type="ARBA" id="ARBA00022999"/>
    </source>
</evidence>
<evidence type="ECO:0000313" key="4">
    <source>
        <dbReference type="EMBL" id="WAR21832.1"/>
    </source>
</evidence>
<proteinExistence type="predicted"/>
<feature type="domain" description="SH2" evidence="3">
    <location>
        <begin position="247"/>
        <end position="289"/>
    </location>
</feature>
<dbReference type="PANTHER" id="PTHR14098">
    <property type="entry name" value="SH2 DOMAIN CONTAINING PROTEIN"/>
    <property type="match status" value="1"/>
</dbReference>
<feature type="compositionally biased region" description="Pro residues" evidence="2">
    <location>
        <begin position="220"/>
        <end position="229"/>
    </location>
</feature>
<feature type="compositionally biased region" description="Acidic residues" evidence="2">
    <location>
        <begin position="10"/>
        <end position="46"/>
    </location>
</feature>
<evidence type="ECO:0000313" key="5">
    <source>
        <dbReference type="Proteomes" id="UP001164746"/>
    </source>
</evidence>
<sequence>MPPPPRGPVEEETYDACEIEQQEDEFEQGDVEDEVEEESEEEEEDLPPPPQEELIQEDTYEFVPGEAMTAEPTHPVPPVPPSLPSRPAPSRPMHRDASPEPVPERPAANKTKKVSGDGAVMLGISQNELANKLNRLKKISTSENSEPPPKQEVQKQETAPVGSSFQQRMALFKTAEKGKPSAGKPFLPVKPTIVTSPPQHAVKPMEKPVTPVVERKITPAPAPPPPQPPAQEWEQDETYDDASSYVDGTFLVRKSKQGGDKQPYTLVVLYQSHVYNLKVRVRDDNQVALGEWKDDELNIPTNFNYPS</sequence>
<feature type="region of interest" description="Disordered" evidence="2">
    <location>
        <begin position="1"/>
        <end position="117"/>
    </location>
</feature>
<dbReference type="Gene3D" id="3.30.505.10">
    <property type="entry name" value="SH2 domain"/>
    <property type="match status" value="1"/>
</dbReference>
<protein>
    <submittedName>
        <fullName evidence="4">BLNK-like protein</fullName>
    </submittedName>
</protein>
<reference evidence="4" key="1">
    <citation type="submission" date="2022-11" db="EMBL/GenBank/DDBJ databases">
        <title>Centuries of genome instability and evolution in soft-shell clam transmissible cancer (bioRxiv).</title>
        <authorList>
            <person name="Hart S.F.M."/>
            <person name="Yonemitsu M.A."/>
            <person name="Giersch R.M."/>
            <person name="Beal B.F."/>
            <person name="Arriagada G."/>
            <person name="Davis B.W."/>
            <person name="Ostrander E.A."/>
            <person name="Goff S.P."/>
            <person name="Metzger M.J."/>
        </authorList>
    </citation>
    <scope>NUCLEOTIDE SEQUENCE</scope>
    <source>
        <strain evidence="4">MELC-2E11</strain>
        <tissue evidence="4">Siphon/mantle</tissue>
    </source>
</reference>
<dbReference type="InterPro" id="IPR000980">
    <property type="entry name" value="SH2"/>
</dbReference>
<gene>
    <name evidence="4" type="ORF">MAR_015806</name>
</gene>
<evidence type="ECO:0000256" key="2">
    <source>
        <dbReference type="SAM" id="MobiDB-lite"/>
    </source>
</evidence>
<keyword evidence="5" id="KW-1185">Reference proteome</keyword>
<dbReference type="SUPFAM" id="SSF55550">
    <property type="entry name" value="SH2 domain"/>
    <property type="match status" value="1"/>
</dbReference>
<organism evidence="4 5">
    <name type="scientific">Mya arenaria</name>
    <name type="common">Soft-shell clam</name>
    <dbReference type="NCBI Taxonomy" id="6604"/>
    <lineage>
        <taxon>Eukaryota</taxon>
        <taxon>Metazoa</taxon>
        <taxon>Spiralia</taxon>
        <taxon>Lophotrochozoa</taxon>
        <taxon>Mollusca</taxon>
        <taxon>Bivalvia</taxon>
        <taxon>Autobranchia</taxon>
        <taxon>Heteroconchia</taxon>
        <taxon>Euheterodonta</taxon>
        <taxon>Imparidentia</taxon>
        <taxon>Neoheterodontei</taxon>
        <taxon>Myida</taxon>
        <taxon>Myoidea</taxon>
        <taxon>Myidae</taxon>
        <taxon>Mya</taxon>
    </lineage>
</organism>
<feature type="region of interest" description="Disordered" evidence="2">
    <location>
        <begin position="133"/>
        <end position="240"/>
    </location>
</feature>
<dbReference type="Proteomes" id="UP001164746">
    <property type="component" value="Chromosome 12"/>
</dbReference>
<feature type="compositionally biased region" description="Pro residues" evidence="2">
    <location>
        <begin position="74"/>
        <end position="90"/>
    </location>
</feature>
<keyword evidence="1" id="KW-0727">SH2 domain</keyword>
<accession>A0ABY7FI68</accession>
<dbReference type="Pfam" id="PF00017">
    <property type="entry name" value="SH2"/>
    <property type="match status" value="1"/>
</dbReference>
<dbReference type="InterPro" id="IPR051751">
    <property type="entry name" value="Immunoreceptor_sig_adapters"/>
</dbReference>
<dbReference type="PANTHER" id="PTHR14098:SF14">
    <property type="entry name" value="SH2 DOMAIN-CONTAINING PROTEIN"/>
    <property type="match status" value="1"/>
</dbReference>
<evidence type="ECO:0000259" key="3">
    <source>
        <dbReference type="Pfam" id="PF00017"/>
    </source>
</evidence>
<dbReference type="EMBL" id="CP111023">
    <property type="protein sequence ID" value="WAR21832.1"/>
    <property type="molecule type" value="Genomic_DNA"/>
</dbReference>